<dbReference type="EMBL" id="JAUEPO010000003">
    <property type="protein sequence ID" value="KAK3327657.1"/>
    <property type="molecule type" value="Genomic_DNA"/>
</dbReference>
<evidence type="ECO:0000256" key="1">
    <source>
        <dbReference type="SAM" id="SignalP"/>
    </source>
</evidence>
<evidence type="ECO:0000313" key="2">
    <source>
        <dbReference type="EMBL" id="KAK3327657.1"/>
    </source>
</evidence>
<comment type="caution">
    <text evidence="2">The sequence shown here is derived from an EMBL/GenBank/DDBJ whole genome shotgun (WGS) entry which is preliminary data.</text>
</comment>
<name>A0AAE0IMR9_9PEZI</name>
<reference evidence="2" key="1">
    <citation type="journal article" date="2023" name="Mol. Phylogenet. Evol.">
        <title>Genome-scale phylogeny and comparative genomics of the fungal order Sordariales.</title>
        <authorList>
            <person name="Hensen N."/>
            <person name="Bonometti L."/>
            <person name="Westerberg I."/>
            <person name="Brannstrom I.O."/>
            <person name="Guillou S."/>
            <person name="Cros-Aarteil S."/>
            <person name="Calhoun S."/>
            <person name="Haridas S."/>
            <person name="Kuo A."/>
            <person name="Mondo S."/>
            <person name="Pangilinan J."/>
            <person name="Riley R."/>
            <person name="LaButti K."/>
            <person name="Andreopoulos B."/>
            <person name="Lipzen A."/>
            <person name="Chen C."/>
            <person name="Yan M."/>
            <person name="Daum C."/>
            <person name="Ng V."/>
            <person name="Clum A."/>
            <person name="Steindorff A."/>
            <person name="Ohm R.A."/>
            <person name="Martin F."/>
            <person name="Silar P."/>
            <person name="Natvig D.O."/>
            <person name="Lalanne C."/>
            <person name="Gautier V."/>
            <person name="Ament-Velasquez S.L."/>
            <person name="Kruys A."/>
            <person name="Hutchinson M.I."/>
            <person name="Powell A.J."/>
            <person name="Barry K."/>
            <person name="Miller A.N."/>
            <person name="Grigoriev I.V."/>
            <person name="Debuchy R."/>
            <person name="Gladieux P."/>
            <person name="Hiltunen Thoren M."/>
            <person name="Johannesson H."/>
        </authorList>
    </citation>
    <scope>NUCLEOTIDE SEQUENCE</scope>
    <source>
        <strain evidence="2">SMH4131-1</strain>
    </source>
</reference>
<dbReference type="AlphaFoldDB" id="A0AAE0IMR9"/>
<gene>
    <name evidence="2" type="ORF">B0T19DRAFT_169687</name>
</gene>
<organism evidence="2 3">
    <name type="scientific">Cercophora scortea</name>
    <dbReference type="NCBI Taxonomy" id="314031"/>
    <lineage>
        <taxon>Eukaryota</taxon>
        <taxon>Fungi</taxon>
        <taxon>Dikarya</taxon>
        <taxon>Ascomycota</taxon>
        <taxon>Pezizomycotina</taxon>
        <taxon>Sordariomycetes</taxon>
        <taxon>Sordariomycetidae</taxon>
        <taxon>Sordariales</taxon>
        <taxon>Lasiosphaeriaceae</taxon>
        <taxon>Cercophora</taxon>
    </lineage>
</organism>
<proteinExistence type="predicted"/>
<dbReference type="Proteomes" id="UP001286456">
    <property type="component" value="Unassembled WGS sequence"/>
</dbReference>
<protein>
    <submittedName>
        <fullName evidence="2">Uncharacterized protein</fullName>
    </submittedName>
</protein>
<feature type="signal peptide" evidence="1">
    <location>
        <begin position="1"/>
        <end position="30"/>
    </location>
</feature>
<accession>A0AAE0IMR9</accession>
<keyword evidence="1" id="KW-0732">Signal</keyword>
<reference evidence="2" key="2">
    <citation type="submission" date="2023-06" db="EMBL/GenBank/DDBJ databases">
        <authorList>
            <consortium name="Lawrence Berkeley National Laboratory"/>
            <person name="Haridas S."/>
            <person name="Hensen N."/>
            <person name="Bonometti L."/>
            <person name="Westerberg I."/>
            <person name="Brannstrom I.O."/>
            <person name="Guillou S."/>
            <person name="Cros-Aarteil S."/>
            <person name="Calhoun S."/>
            <person name="Kuo A."/>
            <person name="Mondo S."/>
            <person name="Pangilinan J."/>
            <person name="Riley R."/>
            <person name="Labutti K."/>
            <person name="Andreopoulos B."/>
            <person name="Lipzen A."/>
            <person name="Chen C."/>
            <person name="Yanf M."/>
            <person name="Daum C."/>
            <person name="Ng V."/>
            <person name="Clum A."/>
            <person name="Steindorff A."/>
            <person name="Ohm R."/>
            <person name="Martin F."/>
            <person name="Silar P."/>
            <person name="Natvig D."/>
            <person name="Lalanne C."/>
            <person name="Gautier V."/>
            <person name="Ament-Velasquez S.L."/>
            <person name="Kruys A."/>
            <person name="Hutchinson M.I."/>
            <person name="Powell A.J."/>
            <person name="Barry K."/>
            <person name="Miller A.N."/>
            <person name="Grigoriev I.V."/>
            <person name="Debuchy R."/>
            <person name="Gladieux P."/>
            <person name="Thoren M.H."/>
            <person name="Johannesson H."/>
        </authorList>
    </citation>
    <scope>NUCLEOTIDE SEQUENCE</scope>
    <source>
        <strain evidence="2">SMH4131-1</strain>
    </source>
</reference>
<keyword evidence="3" id="KW-1185">Reference proteome</keyword>
<sequence>MPSMSKLRAPAITLALPCLAALQGPASNSAQRACMAWLVGLGSFEFDSQRLKWTTFNFQERRLLAQKEVRQGNLVPQAENAYLGPPPPPSSSMWLPLHIPVRKGPSDRRPVSLADKVADSGL</sequence>
<feature type="chain" id="PRO_5042245827" evidence="1">
    <location>
        <begin position="31"/>
        <end position="122"/>
    </location>
</feature>
<evidence type="ECO:0000313" key="3">
    <source>
        <dbReference type="Proteomes" id="UP001286456"/>
    </source>
</evidence>